<dbReference type="Pfam" id="PF13439">
    <property type="entry name" value="Glyco_transf_4"/>
    <property type="match status" value="1"/>
</dbReference>
<feature type="domain" description="Glycosyl transferase family 1" evidence="1">
    <location>
        <begin position="182"/>
        <end position="331"/>
    </location>
</feature>
<gene>
    <name evidence="3" type="ORF">GCM10022395_21360</name>
</gene>
<name>A0ABP6XST6_9FLAO</name>
<dbReference type="Gene3D" id="3.40.50.2000">
    <property type="entry name" value="Glycogen Phosphorylase B"/>
    <property type="match status" value="2"/>
</dbReference>
<evidence type="ECO:0008006" key="5">
    <source>
        <dbReference type="Google" id="ProtNLM"/>
    </source>
</evidence>
<dbReference type="InterPro" id="IPR028098">
    <property type="entry name" value="Glyco_trans_4-like_N"/>
</dbReference>
<dbReference type="PANTHER" id="PTHR12526:SF630">
    <property type="entry name" value="GLYCOSYLTRANSFERASE"/>
    <property type="match status" value="1"/>
</dbReference>
<keyword evidence="4" id="KW-1185">Reference proteome</keyword>
<comment type="caution">
    <text evidence="3">The sequence shown here is derived from an EMBL/GenBank/DDBJ whole genome shotgun (WGS) entry which is preliminary data.</text>
</comment>
<sequence>MKHKRLKILYTIPNFETAGSGKVVYDLVKHLNLEYFEPEICCFHSRGAFYDEVKSLGFKMHTFNFAVPYRPYISLPFRVLKIARFFKKHRFDIIHSWHWSSDITEPLAAKLAGIPFIYTKKAMGWGNKAWCWRSALSSKIVTVNFDMQAFFKGRLLKKVISIPFGVDTEYYCKQPKRYETPEGIVFKKTDFVILSVVNFIPVKGIEFLIEAFDTIGDKQMKLCFVGDSSNVYGQKMQALARMNPNIYFFGKQQDVRPYHALADVFVIPTRRLGEGLPMAPIEAMASGLFVIGSRVSGIKDVLKPFDDCMFDPDDVMALKEKLIEIKALSEQEKVSLKGAMQAHVKHRFSLTAFIGSHETLYKEVVV</sequence>
<dbReference type="RefSeq" id="WP_345006027.1">
    <property type="nucleotide sequence ID" value="NZ_BAABCY010000060.1"/>
</dbReference>
<dbReference type="Pfam" id="PF00534">
    <property type="entry name" value="Glycos_transf_1"/>
    <property type="match status" value="1"/>
</dbReference>
<evidence type="ECO:0000313" key="4">
    <source>
        <dbReference type="Proteomes" id="UP001500954"/>
    </source>
</evidence>
<proteinExistence type="predicted"/>
<dbReference type="EMBL" id="BAABCY010000060">
    <property type="protein sequence ID" value="GAA3571695.1"/>
    <property type="molecule type" value="Genomic_DNA"/>
</dbReference>
<evidence type="ECO:0000259" key="1">
    <source>
        <dbReference type="Pfam" id="PF00534"/>
    </source>
</evidence>
<protein>
    <recommendedName>
        <fullName evidence="5">Glycosyltransferase</fullName>
    </recommendedName>
</protein>
<feature type="domain" description="Glycosyltransferase subfamily 4-like N-terminal" evidence="2">
    <location>
        <begin position="19"/>
        <end position="169"/>
    </location>
</feature>
<dbReference type="PANTHER" id="PTHR12526">
    <property type="entry name" value="GLYCOSYLTRANSFERASE"/>
    <property type="match status" value="1"/>
</dbReference>
<accession>A0ABP6XST6</accession>
<evidence type="ECO:0000313" key="3">
    <source>
        <dbReference type="EMBL" id="GAA3571695.1"/>
    </source>
</evidence>
<dbReference type="SUPFAM" id="SSF53756">
    <property type="entry name" value="UDP-Glycosyltransferase/glycogen phosphorylase"/>
    <property type="match status" value="1"/>
</dbReference>
<evidence type="ECO:0000259" key="2">
    <source>
        <dbReference type="Pfam" id="PF13439"/>
    </source>
</evidence>
<dbReference type="Proteomes" id="UP001500954">
    <property type="component" value="Unassembled WGS sequence"/>
</dbReference>
<reference evidence="4" key="1">
    <citation type="journal article" date="2019" name="Int. J. Syst. Evol. Microbiol.">
        <title>The Global Catalogue of Microorganisms (GCM) 10K type strain sequencing project: providing services to taxonomists for standard genome sequencing and annotation.</title>
        <authorList>
            <consortium name="The Broad Institute Genomics Platform"/>
            <consortium name="The Broad Institute Genome Sequencing Center for Infectious Disease"/>
            <person name="Wu L."/>
            <person name="Ma J."/>
        </authorList>
    </citation>
    <scope>NUCLEOTIDE SEQUENCE [LARGE SCALE GENOMIC DNA]</scope>
    <source>
        <strain evidence="4">JCM 17111</strain>
    </source>
</reference>
<dbReference type="InterPro" id="IPR001296">
    <property type="entry name" value="Glyco_trans_1"/>
</dbReference>
<organism evidence="3 4">
    <name type="scientific">Snuella lapsa</name>
    <dbReference type="NCBI Taxonomy" id="870481"/>
    <lineage>
        <taxon>Bacteria</taxon>
        <taxon>Pseudomonadati</taxon>
        <taxon>Bacteroidota</taxon>
        <taxon>Flavobacteriia</taxon>
        <taxon>Flavobacteriales</taxon>
        <taxon>Flavobacteriaceae</taxon>
        <taxon>Snuella</taxon>
    </lineage>
</organism>